<evidence type="ECO:0000313" key="4">
    <source>
        <dbReference type="Proteomes" id="UP000708208"/>
    </source>
</evidence>
<dbReference type="Pfam" id="PF21262">
    <property type="entry name" value="RRP40_S1"/>
    <property type="match status" value="1"/>
</dbReference>
<dbReference type="GO" id="GO:0000176">
    <property type="term" value="C:nuclear exosome (RNase complex)"/>
    <property type="evidence" value="ECO:0007669"/>
    <property type="project" value="TreeGrafter"/>
</dbReference>
<dbReference type="GO" id="GO:0000177">
    <property type="term" value="C:cytoplasmic exosome (RNase complex)"/>
    <property type="evidence" value="ECO:0007669"/>
    <property type="project" value="TreeGrafter"/>
</dbReference>
<keyword evidence="4" id="KW-1185">Reference proteome</keyword>
<dbReference type="InterPro" id="IPR026699">
    <property type="entry name" value="Exosome_RNA_bind1/RRP40/RRP4"/>
</dbReference>
<evidence type="ECO:0000256" key="1">
    <source>
        <dbReference type="ARBA" id="ARBA00004123"/>
    </source>
</evidence>
<dbReference type="EMBL" id="CAJVCH010570157">
    <property type="protein sequence ID" value="CAG7834195.1"/>
    <property type="molecule type" value="Genomic_DNA"/>
</dbReference>
<dbReference type="GO" id="GO:0034475">
    <property type="term" value="P:U4 snRNA 3'-end processing"/>
    <property type="evidence" value="ECO:0007669"/>
    <property type="project" value="TreeGrafter"/>
</dbReference>
<proteinExistence type="predicted"/>
<sequence length="299" mass="33140">MLLWSLNPKSSIPYARGNLFEEVKLKTKGLKGVRYFLKKELIRSEDGRAMTGLKRIGLKLEEQIGKLLLPGDEFHLGDGENVTIGPGLKYLPAKAGLRNETVLVAKGGILAKRKPNVYFMDVRLRTYSTYKKDDVVGIIKQKKGDQYVVDIGTRDRVTLSKMAFEGATKKYRPDLKIGDCVFGKFLDLPPDYPLEITCVNSQGKAVGQGNLSEGFIAKVPVHMVNTLRSSATKGTFMAKVGAIVPLELVVGSNGYVWIKSKKVLTTILLSQLFQAASVQPPENYNQLIRSFRESVTGWV</sequence>
<dbReference type="GO" id="GO:0071035">
    <property type="term" value="P:nuclear polyadenylation-dependent rRNA catabolic process"/>
    <property type="evidence" value="ECO:0007669"/>
    <property type="project" value="TreeGrafter"/>
</dbReference>
<organism evidence="3 4">
    <name type="scientific">Allacma fusca</name>
    <dbReference type="NCBI Taxonomy" id="39272"/>
    <lineage>
        <taxon>Eukaryota</taxon>
        <taxon>Metazoa</taxon>
        <taxon>Ecdysozoa</taxon>
        <taxon>Arthropoda</taxon>
        <taxon>Hexapoda</taxon>
        <taxon>Collembola</taxon>
        <taxon>Symphypleona</taxon>
        <taxon>Sminthuridae</taxon>
        <taxon>Allacma</taxon>
    </lineage>
</organism>
<dbReference type="OrthoDB" id="340500at2759"/>
<dbReference type="AlphaFoldDB" id="A0A8J2PRT2"/>
<dbReference type="Pfam" id="PF15985">
    <property type="entry name" value="KH_6"/>
    <property type="match status" value="1"/>
</dbReference>
<dbReference type="GO" id="GO:0071034">
    <property type="term" value="P:CUT catabolic process"/>
    <property type="evidence" value="ECO:0007669"/>
    <property type="project" value="TreeGrafter"/>
</dbReference>
<gene>
    <name evidence="3" type="ORF">AFUS01_LOCUS43723</name>
</gene>
<protein>
    <recommendedName>
        <fullName evidence="2">K Homology domain-containing protein</fullName>
    </recommendedName>
</protein>
<comment type="caution">
    <text evidence="3">The sequence shown here is derived from an EMBL/GenBank/DDBJ whole genome shotgun (WGS) entry which is preliminary data.</text>
</comment>
<dbReference type="PANTHER" id="PTHR21321">
    <property type="entry name" value="PNAS-3 RELATED"/>
    <property type="match status" value="1"/>
</dbReference>
<dbReference type="Proteomes" id="UP000708208">
    <property type="component" value="Unassembled WGS sequence"/>
</dbReference>
<dbReference type="GO" id="GO:0003723">
    <property type="term" value="F:RNA binding"/>
    <property type="evidence" value="ECO:0007669"/>
    <property type="project" value="InterPro"/>
</dbReference>
<dbReference type="PANTHER" id="PTHR21321:SF1">
    <property type="entry name" value="EXOSOME COMPLEX COMPONENT RRP40"/>
    <property type="match status" value="1"/>
</dbReference>
<dbReference type="GO" id="GO:0071038">
    <property type="term" value="P:TRAMP-dependent tRNA surveillance pathway"/>
    <property type="evidence" value="ECO:0007669"/>
    <property type="project" value="TreeGrafter"/>
</dbReference>
<evidence type="ECO:0000313" key="3">
    <source>
        <dbReference type="EMBL" id="CAG7834195.1"/>
    </source>
</evidence>
<dbReference type="GO" id="GO:0071051">
    <property type="term" value="P:poly(A)-dependent snoRNA 3'-end processing"/>
    <property type="evidence" value="ECO:0007669"/>
    <property type="project" value="TreeGrafter"/>
</dbReference>
<reference evidence="3" key="1">
    <citation type="submission" date="2021-06" db="EMBL/GenBank/DDBJ databases">
        <authorList>
            <person name="Hodson N. C."/>
            <person name="Mongue J. A."/>
            <person name="Jaron S. K."/>
        </authorList>
    </citation>
    <scope>NUCLEOTIDE SEQUENCE</scope>
</reference>
<dbReference type="InterPro" id="IPR004088">
    <property type="entry name" value="KH_dom_type_1"/>
</dbReference>
<dbReference type="GO" id="GO:0000467">
    <property type="term" value="P:exonucleolytic trimming to generate mature 3'-end of 5.8S rRNA from tricistronic rRNA transcript (SSU-rRNA, 5.8S rRNA, LSU-rRNA)"/>
    <property type="evidence" value="ECO:0007669"/>
    <property type="project" value="TreeGrafter"/>
</dbReference>
<comment type="subcellular location">
    <subcellularLocation>
        <location evidence="1">Nucleus</location>
    </subcellularLocation>
</comment>
<name>A0A8J2PRT2_9HEXA</name>
<feature type="domain" description="K Homology" evidence="2">
    <location>
        <begin position="214"/>
        <end position="262"/>
    </location>
</feature>
<accession>A0A8J2PRT2</accession>
<evidence type="ECO:0000259" key="2">
    <source>
        <dbReference type="Pfam" id="PF15985"/>
    </source>
</evidence>